<dbReference type="SUPFAM" id="SSF52540">
    <property type="entry name" value="P-loop containing nucleoside triphosphate hydrolases"/>
    <property type="match status" value="1"/>
</dbReference>
<protein>
    <submittedName>
        <fullName evidence="2">Probable pre-mRNA-splicing factor ATP-dependent RNA helicase mog-4</fullName>
    </submittedName>
</protein>
<feature type="non-terminal residue" evidence="2">
    <location>
        <position position="1"/>
    </location>
</feature>
<keyword evidence="2" id="KW-0347">Helicase</keyword>
<organism evidence="2 3">
    <name type="scientific">Geodia barretti</name>
    <name type="common">Barrett's horny sponge</name>
    <dbReference type="NCBI Taxonomy" id="519541"/>
    <lineage>
        <taxon>Eukaryota</taxon>
        <taxon>Metazoa</taxon>
        <taxon>Porifera</taxon>
        <taxon>Demospongiae</taxon>
        <taxon>Heteroscleromorpha</taxon>
        <taxon>Tetractinellida</taxon>
        <taxon>Astrophorina</taxon>
        <taxon>Geodiidae</taxon>
        <taxon>Geodia</taxon>
    </lineage>
</organism>
<reference evidence="2" key="1">
    <citation type="submission" date="2023-03" db="EMBL/GenBank/DDBJ databases">
        <authorList>
            <person name="Steffen K."/>
            <person name="Cardenas P."/>
        </authorList>
    </citation>
    <scope>NUCLEOTIDE SEQUENCE</scope>
</reference>
<dbReference type="GO" id="GO:0003724">
    <property type="term" value="F:RNA helicase activity"/>
    <property type="evidence" value="ECO:0007669"/>
    <property type="project" value="UniProtKB-EC"/>
</dbReference>
<name>A0AA35RHG7_GEOBA</name>
<comment type="catalytic activity">
    <reaction evidence="1">
        <text>ATP + H2O = ADP + phosphate + H(+)</text>
        <dbReference type="Rhea" id="RHEA:13065"/>
        <dbReference type="ChEBI" id="CHEBI:15377"/>
        <dbReference type="ChEBI" id="CHEBI:15378"/>
        <dbReference type="ChEBI" id="CHEBI:30616"/>
        <dbReference type="ChEBI" id="CHEBI:43474"/>
        <dbReference type="ChEBI" id="CHEBI:456216"/>
        <dbReference type="EC" id="3.6.4.13"/>
    </reaction>
</comment>
<keyword evidence="2" id="KW-0378">Hydrolase</keyword>
<gene>
    <name evidence="2" type="ORF">GBAR_LOCUS7452</name>
</gene>
<evidence type="ECO:0000313" key="2">
    <source>
        <dbReference type="EMBL" id="CAI8011565.1"/>
    </source>
</evidence>
<sequence>ASELRKVSRWEYLGKRRAEKVVELRDDLADEEFLFSDSKLTRVEKERYEHKTKLLALTEEHKKAAELERVQRYYMPEDDVKPQIYIEPLEESEAGPNVDLKKWQDEQIDKATVRFSAKDAKERNKQKDYDLVMDEEIQFVLIDSVAGNREDKDAEVMSAEERKKMDIAQTRRSLPIYSYREALLSAIEENQVLIVEGETGSGKTTQIPQYLYEAVSFP</sequence>
<evidence type="ECO:0000313" key="3">
    <source>
        <dbReference type="Proteomes" id="UP001174909"/>
    </source>
</evidence>
<dbReference type="Proteomes" id="UP001174909">
    <property type="component" value="Unassembled WGS sequence"/>
</dbReference>
<feature type="non-terminal residue" evidence="2">
    <location>
        <position position="218"/>
    </location>
</feature>
<keyword evidence="2" id="KW-0547">Nucleotide-binding</keyword>
<dbReference type="PANTHER" id="PTHR18934">
    <property type="entry name" value="ATP-DEPENDENT RNA HELICASE"/>
    <property type="match status" value="1"/>
</dbReference>
<accession>A0AA35RHG7</accession>
<dbReference type="PANTHER" id="PTHR18934:SF83">
    <property type="entry name" value="PRE-MRNA-SPLICING FACTOR ATP-DEPENDENT RNA HELICASE DHX16"/>
    <property type="match status" value="1"/>
</dbReference>
<keyword evidence="2" id="KW-0067">ATP-binding</keyword>
<comment type="caution">
    <text evidence="2">The sequence shown here is derived from an EMBL/GenBank/DDBJ whole genome shotgun (WGS) entry which is preliminary data.</text>
</comment>
<dbReference type="EMBL" id="CASHTH010001109">
    <property type="protein sequence ID" value="CAI8011565.1"/>
    <property type="molecule type" value="Genomic_DNA"/>
</dbReference>
<dbReference type="AlphaFoldDB" id="A0AA35RHG7"/>
<keyword evidence="3" id="KW-1185">Reference proteome</keyword>
<dbReference type="InterPro" id="IPR027417">
    <property type="entry name" value="P-loop_NTPase"/>
</dbReference>
<evidence type="ECO:0000256" key="1">
    <source>
        <dbReference type="ARBA" id="ARBA00047984"/>
    </source>
</evidence>
<dbReference type="Gene3D" id="3.40.50.300">
    <property type="entry name" value="P-loop containing nucleotide triphosphate hydrolases"/>
    <property type="match status" value="1"/>
</dbReference>
<dbReference type="GO" id="GO:0071013">
    <property type="term" value="C:catalytic step 2 spliceosome"/>
    <property type="evidence" value="ECO:0007669"/>
    <property type="project" value="TreeGrafter"/>
</dbReference>
<dbReference type="GO" id="GO:0003723">
    <property type="term" value="F:RNA binding"/>
    <property type="evidence" value="ECO:0007669"/>
    <property type="project" value="TreeGrafter"/>
</dbReference>
<proteinExistence type="predicted"/>